<keyword evidence="2 4" id="KW-0863">Zinc-finger</keyword>
<reference evidence="6" key="2">
    <citation type="submission" date="2024-08" db="UniProtKB">
        <authorList>
            <consortium name="EnsemblMetazoa"/>
        </authorList>
    </citation>
    <scope>IDENTIFICATION</scope>
</reference>
<evidence type="ECO:0000313" key="7">
    <source>
        <dbReference type="Proteomes" id="UP000019118"/>
    </source>
</evidence>
<dbReference type="PANTHER" id="PTHR45877:SF2">
    <property type="entry name" value="E3 UBIQUITIN-PROTEIN LIGASE SINA-RELATED"/>
    <property type="match status" value="1"/>
</dbReference>
<dbReference type="GO" id="GO:0043161">
    <property type="term" value="P:proteasome-mediated ubiquitin-dependent protein catabolic process"/>
    <property type="evidence" value="ECO:0007669"/>
    <property type="project" value="TreeGrafter"/>
</dbReference>
<organism evidence="6 7">
    <name type="scientific">Dendroctonus ponderosae</name>
    <name type="common">Mountain pine beetle</name>
    <dbReference type="NCBI Taxonomy" id="77166"/>
    <lineage>
        <taxon>Eukaryota</taxon>
        <taxon>Metazoa</taxon>
        <taxon>Ecdysozoa</taxon>
        <taxon>Arthropoda</taxon>
        <taxon>Hexapoda</taxon>
        <taxon>Insecta</taxon>
        <taxon>Pterygota</taxon>
        <taxon>Neoptera</taxon>
        <taxon>Endopterygota</taxon>
        <taxon>Coleoptera</taxon>
        <taxon>Polyphaga</taxon>
        <taxon>Cucujiformia</taxon>
        <taxon>Curculionidae</taxon>
        <taxon>Scolytinae</taxon>
        <taxon>Dendroctonus</taxon>
    </lineage>
</organism>
<dbReference type="SUPFAM" id="SSF49599">
    <property type="entry name" value="TRAF domain-like"/>
    <property type="match status" value="1"/>
</dbReference>
<dbReference type="KEGG" id="dpa:109536676"/>
<keyword evidence="1" id="KW-0479">Metal-binding</keyword>
<reference evidence="7" key="1">
    <citation type="journal article" date="2013" name="Genome Biol.">
        <title>Draft genome of the mountain pine beetle, Dendroctonus ponderosae Hopkins, a major forest pest.</title>
        <authorList>
            <person name="Keeling C.I."/>
            <person name="Yuen M.M."/>
            <person name="Liao N.Y."/>
            <person name="Docking T.R."/>
            <person name="Chan S.K."/>
            <person name="Taylor G.A."/>
            <person name="Palmquist D.L."/>
            <person name="Jackman S.D."/>
            <person name="Nguyen A."/>
            <person name="Li M."/>
            <person name="Henderson H."/>
            <person name="Janes J.K."/>
            <person name="Zhao Y."/>
            <person name="Pandoh P."/>
            <person name="Moore R."/>
            <person name="Sperling F.A."/>
            <person name="Huber D.P."/>
            <person name="Birol I."/>
            <person name="Jones S.J."/>
            <person name="Bohlmann J."/>
        </authorList>
    </citation>
    <scope>NUCLEOTIDE SEQUENCE</scope>
</reference>
<dbReference type="GO" id="GO:0061630">
    <property type="term" value="F:ubiquitin protein ligase activity"/>
    <property type="evidence" value="ECO:0007669"/>
    <property type="project" value="TreeGrafter"/>
</dbReference>
<evidence type="ECO:0000256" key="1">
    <source>
        <dbReference type="ARBA" id="ARBA00022723"/>
    </source>
</evidence>
<evidence type="ECO:0000256" key="3">
    <source>
        <dbReference type="ARBA" id="ARBA00022833"/>
    </source>
</evidence>
<dbReference type="Proteomes" id="UP000019118">
    <property type="component" value="Unassembled WGS sequence"/>
</dbReference>
<protein>
    <recommendedName>
        <fullName evidence="5">SIAH-type domain-containing protein</fullName>
    </recommendedName>
</protein>
<dbReference type="InterPro" id="IPR004162">
    <property type="entry name" value="SINA-like_animal"/>
</dbReference>
<dbReference type="InterPro" id="IPR013010">
    <property type="entry name" value="Znf_SIAH"/>
</dbReference>
<dbReference type="GO" id="GO:0031624">
    <property type="term" value="F:ubiquitin conjugating enzyme binding"/>
    <property type="evidence" value="ECO:0007669"/>
    <property type="project" value="TreeGrafter"/>
</dbReference>
<dbReference type="InterPro" id="IPR013083">
    <property type="entry name" value="Znf_RING/FYVE/PHD"/>
</dbReference>
<dbReference type="PANTHER" id="PTHR45877">
    <property type="entry name" value="E3 UBIQUITIN-PROTEIN LIGASE SIAH2"/>
    <property type="match status" value="1"/>
</dbReference>
<dbReference type="Pfam" id="PF21361">
    <property type="entry name" value="Sina_ZnF"/>
    <property type="match status" value="1"/>
</dbReference>
<evidence type="ECO:0000256" key="4">
    <source>
        <dbReference type="PROSITE-ProRule" id="PRU00455"/>
    </source>
</evidence>
<evidence type="ECO:0000256" key="2">
    <source>
        <dbReference type="ARBA" id="ARBA00022771"/>
    </source>
</evidence>
<keyword evidence="3" id="KW-0862">Zinc</keyword>
<evidence type="ECO:0000313" key="6">
    <source>
        <dbReference type="EnsemblMetazoa" id="XP_019758550.1"/>
    </source>
</evidence>
<accession>A0AAR5PBV1</accession>
<evidence type="ECO:0000259" key="5">
    <source>
        <dbReference type="PROSITE" id="PS51081"/>
    </source>
</evidence>
<dbReference type="GO" id="GO:0008270">
    <property type="term" value="F:zinc ion binding"/>
    <property type="evidence" value="ECO:0007669"/>
    <property type="project" value="UniProtKB-KW"/>
</dbReference>
<dbReference type="GO" id="GO:0005737">
    <property type="term" value="C:cytoplasm"/>
    <property type="evidence" value="ECO:0007669"/>
    <property type="project" value="TreeGrafter"/>
</dbReference>
<dbReference type="GeneID" id="109536676"/>
<name>A0AAR5PBV1_DENPD</name>
<dbReference type="EnsemblMetazoa" id="XM_019902991.1">
    <property type="protein sequence ID" value="XP_019758550.1"/>
    <property type="gene ID" value="LOC109536676"/>
</dbReference>
<dbReference type="PROSITE" id="PS51081">
    <property type="entry name" value="ZF_SIAH"/>
    <property type="match status" value="1"/>
</dbReference>
<sequence length="366" mass="41121">MANCEPNSALNCSEALSMFQLQGQEPISTGIITKEHFFLLKCFGCSGYLSESPVYSAKDGSCNKCHKCYGKNANDSNSYFRNLLYETFAEKLVFPCHRSSECTGTIRWGEQSSHDQTCAYKAITCPYPGCGVSIEMFQIYSHFQGAHTVSIANPVTIRILANNWDLVAFRHGGRLYLIHYKTRDGMLWLDVLAVTKRPYPCLFSVIVTDGTRYYAGAEPCVAYFTRNLFDMAAMKLKLPLHSLFPYRNDSSTFDISVQVHSPCAQLHVHTCSLCGMASEWDFRLCGAEIICFSCHQNQVLCPHCGIEFMDKTNYPSTALPFLTMANCVRTASLRKSNAVRVPPPYRTLYNRAEDYTEKATSHNTAV</sequence>
<dbReference type="Gene3D" id="3.30.40.10">
    <property type="entry name" value="Zinc/RING finger domain, C3HC4 (zinc finger)"/>
    <property type="match status" value="1"/>
</dbReference>
<proteinExistence type="predicted"/>
<keyword evidence="7" id="KW-1185">Reference proteome</keyword>
<dbReference type="AlphaFoldDB" id="A0AAR5PBV1"/>
<feature type="domain" description="SIAH-type" evidence="5">
    <location>
        <begin position="91"/>
        <end position="148"/>
    </location>
</feature>